<dbReference type="Proteomes" id="UP001165960">
    <property type="component" value="Unassembled WGS sequence"/>
</dbReference>
<feature type="non-terminal residue" evidence="1">
    <location>
        <position position="1"/>
    </location>
</feature>
<organism evidence="1 2">
    <name type="scientific">Entomophthora muscae</name>
    <dbReference type="NCBI Taxonomy" id="34485"/>
    <lineage>
        <taxon>Eukaryota</taxon>
        <taxon>Fungi</taxon>
        <taxon>Fungi incertae sedis</taxon>
        <taxon>Zoopagomycota</taxon>
        <taxon>Entomophthoromycotina</taxon>
        <taxon>Entomophthoromycetes</taxon>
        <taxon>Entomophthorales</taxon>
        <taxon>Entomophthoraceae</taxon>
        <taxon>Entomophthora</taxon>
    </lineage>
</organism>
<reference evidence="1" key="1">
    <citation type="submission" date="2022-04" db="EMBL/GenBank/DDBJ databases">
        <title>Genome of the entomopathogenic fungus Entomophthora muscae.</title>
        <authorList>
            <person name="Elya C."/>
            <person name="Lovett B.R."/>
            <person name="Lee E."/>
            <person name="Macias A.M."/>
            <person name="Hajek A.E."/>
            <person name="De Bivort B.L."/>
            <person name="Kasson M.T."/>
            <person name="De Fine Licht H.H."/>
            <person name="Stajich J.E."/>
        </authorList>
    </citation>
    <scope>NUCLEOTIDE SEQUENCE</scope>
    <source>
        <strain evidence="1">Berkeley</strain>
    </source>
</reference>
<dbReference type="EMBL" id="QTSX02005735">
    <property type="protein sequence ID" value="KAJ9058235.1"/>
    <property type="molecule type" value="Genomic_DNA"/>
</dbReference>
<sequence>QHPLLVNANSSKPVPGYDPGHTLGTDNQEPHKEQYCLSKKKTAAPYGESKGQMKPLLRASTRCQQRVLSSLGVKQ</sequence>
<name>A0ACC2S7C4_9FUNG</name>
<evidence type="ECO:0000313" key="2">
    <source>
        <dbReference type="Proteomes" id="UP001165960"/>
    </source>
</evidence>
<gene>
    <name evidence="1" type="ORF">DSO57_1014461</name>
</gene>
<proteinExistence type="predicted"/>
<comment type="caution">
    <text evidence="1">The sequence shown here is derived from an EMBL/GenBank/DDBJ whole genome shotgun (WGS) entry which is preliminary data.</text>
</comment>
<protein>
    <submittedName>
        <fullName evidence="1">Uncharacterized protein</fullName>
    </submittedName>
</protein>
<accession>A0ACC2S7C4</accession>
<evidence type="ECO:0000313" key="1">
    <source>
        <dbReference type="EMBL" id="KAJ9058235.1"/>
    </source>
</evidence>
<keyword evidence="2" id="KW-1185">Reference proteome</keyword>